<evidence type="ECO:0000256" key="1">
    <source>
        <dbReference type="ARBA" id="ARBA00004141"/>
    </source>
</evidence>
<dbReference type="InterPro" id="IPR004326">
    <property type="entry name" value="Mlo"/>
</dbReference>
<feature type="chain" id="PRO_5027121189" description="TFIIS N-terminal domain-containing protein" evidence="9">
    <location>
        <begin position="17"/>
        <end position="79"/>
    </location>
</feature>
<protein>
    <recommendedName>
        <fullName evidence="11">TFIIS N-terminal domain-containing protein</fullName>
    </recommendedName>
</protein>
<evidence type="ECO:0000256" key="3">
    <source>
        <dbReference type="ARBA" id="ARBA00022692"/>
    </source>
</evidence>
<keyword evidence="6" id="KW-0472">Membrane</keyword>
<keyword evidence="7" id="KW-0568">Pathogenesis-related protein</keyword>
<dbReference type="GO" id="GO:0006952">
    <property type="term" value="P:defense response"/>
    <property type="evidence" value="ECO:0007669"/>
    <property type="project" value="UniProtKB-KW"/>
</dbReference>
<dbReference type="EMBL" id="CAADRP010001324">
    <property type="protein sequence ID" value="VFU37689.1"/>
    <property type="molecule type" value="Genomic_DNA"/>
</dbReference>
<evidence type="ECO:0000313" key="10">
    <source>
        <dbReference type="EMBL" id="VFU37689.1"/>
    </source>
</evidence>
<evidence type="ECO:0000256" key="8">
    <source>
        <dbReference type="SAM" id="MobiDB-lite"/>
    </source>
</evidence>
<feature type="region of interest" description="Disordered" evidence="8">
    <location>
        <begin position="46"/>
        <end position="79"/>
    </location>
</feature>
<sequence>MMMMMMMMMDFAWVYGGMQMGSQYKSKALEEQVAKILKKWHAEVRERRKNQYSLRSPRATDQSITRESPNPVAKTSNIT</sequence>
<comment type="subcellular location">
    <subcellularLocation>
        <location evidence="1">Membrane</location>
        <topology evidence="1">Multi-pass membrane protein</topology>
    </subcellularLocation>
</comment>
<evidence type="ECO:0000256" key="7">
    <source>
        <dbReference type="ARBA" id="ARBA00023265"/>
    </source>
</evidence>
<reference evidence="10" key="1">
    <citation type="submission" date="2019-03" db="EMBL/GenBank/DDBJ databases">
        <authorList>
            <person name="Mank J."/>
            <person name="Almeida P."/>
        </authorList>
    </citation>
    <scope>NUCLEOTIDE SEQUENCE</scope>
    <source>
        <strain evidence="10">78183</strain>
    </source>
</reference>
<keyword evidence="4" id="KW-0611">Plant defense</keyword>
<organism evidence="10">
    <name type="scientific">Salix viminalis</name>
    <name type="common">Common osier</name>
    <name type="synonym">Basket willow</name>
    <dbReference type="NCBI Taxonomy" id="40686"/>
    <lineage>
        <taxon>Eukaryota</taxon>
        <taxon>Viridiplantae</taxon>
        <taxon>Streptophyta</taxon>
        <taxon>Embryophyta</taxon>
        <taxon>Tracheophyta</taxon>
        <taxon>Spermatophyta</taxon>
        <taxon>Magnoliopsida</taxon>
        <taxon>eudicotyledons</taxon>
        <taxon>Gunneridae</taxon>
        <taxon>Pentapetalae</taxon>
        <taxon>rosids</taxon>
        <taxon>fabids</taxon>
        <taxon>Malpighiales</taxon>
        <taxon>Salicaceae</taxon>
        <taxon>Saliceae</taxon>
        <taxon>Salix</taxon>
    </lineage>
</organism>
<dbReference type="Pfam" id="PF03094">
    <property type="entry name" value="Mlo"/>
    <property type="match status" value="1"/>
</dbReference>
<keyword evidence="5" id="KW-1133">Transmembrane helix</keyword>
<feature type="signal peptide" evidence="9">
    <location>
        <begin position="1"/>
        <end position="16"/>
    </location>
</feature>
<evidence type="ECO:0000256" key="6">
    <source>
        <dbReference type="ARBA" id="ARBA00023136"/>
    </source>
</evidence>
<feature type="compositionally biased region" description="Polar residues" evidence="8">
    <location>
        <begin position="51"/>
        <end position="79"/>
    </location>
</feature>
<evidence type="ECO:0000256" key="2">
    <source>
        <dbReference type="ARBA" id="ARBA00006574"/>
    </source>
</evidence>
<evidence type="ECO:0000256" key="4">
    <source>
        <dbReference type="ARBA" id="ARBA00022821"/>
    </source>
</evidence>
<evidence type="ECO:0000256" key="5">
    <source>
        <dbReference type="ARBA" id="ARBA00022989"/>
    </source>
</evidence>
<accession>A0A6N2LA87</accession>
<evidence type="ECO:0000256" key="9">
    <source>
        <dbReference type="SAM" id="SignalP"/>
    </source>
</evidence>
<evidence type="ECO:0008006" key="11">
    <source>
        <dbReference type="Google" id="ProtNLM"/>
    </source>
</evidence>
<dbReference type="GO" id="GO:0016020">
    <property type="term" value="C:membrane"/>
    <property type="evidence" value="ECO:0007669"/>
    <property type="project" value="UniProtKB-SubCell"/>
</dbReference>
<gene>
    <name evidence="10" type="ORF">SVIM_LOCUS201077</name>
</gene>
<comment type="similarity">
    <text evidence="2">Belongs to the MLO family.</text>
</comment>
<keyword evidence="3" id="KW-0812">Transmembrane</keyword>
<proteinExistence type="inferred from homology"/>
<dbReference type="AlphaFoldDB" id="A0A6N2LA87"/>
<name>A0A6N2LA87_SALVM</name>
<keyword evidence="9" id="KW-0732">Signal</keyword>